<dbReference type="GO" id="GO:0006355">
    <property type="term" value="P:regulation of DNA-templated transcription"/>
    <property type="evidence" value="ECO:0007669"/>
    <property type="project" value="InterPro"/>
</dbReference>
<keyword evidence="5" id="KW-1185">Reference proteome</keyword>
<feature type="domain" description="PHA accumulation regulator DNA-binding N-terminal" evidence="3">
    <location>
        <begin position="21"/>
        <end position="80"/>
    </location>
</feature>
<dbReference type="AlphaFoldDB" id="A0A841L5Y1"/>
<evidence type="ECO:0000259" key="2">
    <source>
        <dbReference type="Pfam" id="PF05233"/>
    </source>
</evidence>
<dbReference type="NCBIfam" id="TIGR01848">
    <property type="entry name" value="PHA_reg_PhaR"/>
    <property type="match status" value="1"/>
</dbReference>
<sequence length="201" mass="22352">MAKAPPPKDSGPQGAENDPVIIKKYANRRLYNTETSSYITLEHIAQMTREGRHFQVFDARSGEDITRSVLTQIVMEEESGGQTMLPVNFLRQLISMYGDSMQSMVPHYLEASMEAFAENQNKFRDAALKPFEHLARQNMALFEAATAMLTGAKQRAATPEPEPHPEPHPETQPGGASETEIVRVKAELAALQARLDGLTRD</sequence>
<dbReference type="Proteomes" id="UP000538147">
    <property type="component" value="Unassembled WGS sequence"/>
</dbReference>
<accession>A0A841L5Y1</accession>
<evidence type="ECO:0000256" key="1">
    <source>
        <dbReference type="SAM" id="MobiDB-lite"/>
    </source>
</evidence>
<evidence type="ECO:0000313" key="5">
    <source>
        <dbReference type="Proteomes" id="UP000538147"/>
    </source>
</evidence>
<evidence type="ECO:0000313" key="4">
    <source>
        <dbReference type="EMBL" id="MBB6228007.1"/>
    </source>
</evidence>
<feature type="region of interest" description="Disordered" evidence="1">
    <location>
        <begin position="152"/>
        <end position="180"/>
    </location>
</feature>
<dbReference type="InterPro" id="IPR007897">
    <property type="entry name" value="PHB_accumulat"/>
</dbReference>
<dbReference type="InterPro" id="IPR012909">
    <property type="entry name" value="PHA_DNA-bd_N"/>
</dbReference>
<protein>
    <submittedName>
        <fullName evidence="4">Polyhydroxyalkanoate synthesis repressor PhaR</fullName>
    </submittedName>
</protein>
<dbReference type="RefSeq" id="WP_184199567.1">
    <property type="nucleotide sequence ID" value="NZ_BMOX01000088.1"/>
</dbReference>
<feature type="domain" description="PHB accumulation regulatory" evidence="2">
    <location>
        <begin position="85"/>
        <end position="124"/>
    </location>
</feature>
<dbReference type="Pfam" id="PF07879">
    <property type="entry name" value="PHB_acc_N"/>
    <property type="match status" value="1"/>
</dbReference>
<organism evidence="4 5">
    <name type="scientific">Polymorphobacter multimanifer</name>
    <dbReference type="NCBI Taxonomy" id="1070431"/>
    <lineage>
        <taxon>Bacteria</taxon>
        <taxon>Pseudomonadati</taxon>
        <taxon>Pseudomonadota</taxon>
        <taxon>Alphaproteobacteria</taxon>
        <taxon>Sphingomonadales</taxon>
        <taxon>Sphingosinicellaceae</taxon>
        <taxon>Polymorphobacter</taxon>
    </lineage>
</organism>
<comment type="caution">
    <text evidence="4">The sequence shown here is derived from an EMBL/GenBank/DDBJ whole genome shotgun (WGS) entry which is preliminary data.</text>
</comment>
<gene>
    <name evidence="4" type="ORF">FHS79_002189</name>
</gene>
<reference evidence="4 5" key="1">
    <citation type="submission" date="2020-08" db="EMBL/GenBank/DDBJ databases">
        <title>Genomic Encyclopedia of Type Strains, Phase IV (KMG-IV): sequencing the most valuable type-strain genomes for metagenomic binning, comparative biology and taxonomic classification.</title>
        <authorList>
            <person name="Goeker M."/>
        </authorList>
    </citation>
    <scope>NUCLEOTIDE SEQUENCE [LARGE SCALE GENOMIC DNA]</scope>
    <source>
        <strain evidence="4 5">DSM 102189</strain>
    </source>
</reference>
<evidence type="ECO:0000259" key="3">
    <source>
        <dbReference type="Pfam" id="PF07879"/>
    </source>
</evidence>
<name>A0A841L5Y1_9SPHN</name>
<dbReference type="Pfam" id="PF05233">
    <property type="entry name" value="PHB_acc"/>
    <property type="match status" value="1"/>
</dbReference>
<dbReference type="EMBL" id="JACIIV010000014">
    <property type="protein sequence ID" value="MBB6228007.1"/>
    <property type="molecule type" value="Genomic_DNA"/>
</dbReference>
<proteinExistence type="predicted"/>
<dbReference type="InterPro" id="IPR010134">
    <property type="entry name" value="PHA_reg_PhaR"/>
</dbReference>